<dbReference type="Pfam" id="PF17124">
    <property type="entry name" value="ThiJ_like"/>
    <property type="match status" value="1"/>
</dbReference>
<dbReference type="GO" id="GO:0016740">
    <property type="term" value="F:transferase activity"/>
    <property type="evidence" value="ECO:0007669"/>
    <property type="project" value="UniProtKB-KW"/>
</dbReference>
<comment type="caution">
    <text evidence="4">The sequence shown here is derived from an EMBL/GenBank/DDBJ whole genome shotgun (WGS) entry which is preliminary data.</text>
</comment>
<name>A0A7C3VIW1_9CYAN</name>
<organism evidence="4">
    <name type="scientific">Planktothricoides sp. SpSt-374</name>
    <dbReference type="NCBI Taxonomy" id="2282167"/>
    <lineage>
        <taxon>Bacteria</taxon>
        <taxon>Bacillati</taxon>
        <taxon>Cyanobacteriota</taxon>
        <taxon>Cyanophyceae</taxon>
        <taxon>Oscillatoriophycideae</taxon>
        <taxon>Oscillatoriales</taxon>
        <taxon>Oscillatoriaceae</taxon>
        <taxon>Planktothricoides</taxon>
    </lineage>
</organism>
<reference evidence="4" key="1">
    <citation type="journal article" date="2020" name="mSystems">
        <title>Genome- and Community-Level Interaction Insights into Carbon Utilization and Element Cycling Functions of Hydrothermarchaeota in Hydrothermal Sediment.</title>
        <authorList>
            <person name="Zhou Z."/>
            <person name="Liu Y."/>
            <person name="Xu W."/>
            <person name="Pan J."/>
            <person name="Luo Z.H."/>
            <person name="Li M."/>
        </authorList>
    </citation>
    <scope>NUCLEOTIDE SEQUENCE [LARGE SCALE GENOMIC DNA]</scope>
    <source>
        <strain evidence="4">SpSt-374</strain>
    </source>
</reference>
<dbReference type="InterPro" id="IPR029062">
    <property type="entry name" value="Class_I_gatase-like"/>
</dbReference>
<dbReference type="PANTHER" id="PTHR48094:SF11">
    <property type="entry name" value="GLUTATHIONE-INDEPENDENT GLYOXALASE HSP31-RELATED"/>
    <property type="match status" value="1"/>
</dbReference>
<protein>
    <submittedName>
        <fullName evidence="4">Type 1 glutamine amidotransferase domain-containing protein</fullName>
    </submittedName>
</protein>
<keyword evidence="1" id="KW-0346">Stress response</keyword>
<proteinExistence type="inferred from homology"/>
<dbReference type="GO" id="GO:0019172">
    <property type="term" value="F:glyoxalase III activity"/>
    <property type="evidence" value="ECO:0007669"/>
    <property type="project" value="TreeGrafter"/>
</dbReference>
<comment type="similarity">
    <text evidence="3">Belongs to the peptidase C56 family. HSP31-like subfamily.</text>
</comment>
<dbReference type="SUPFAM" id="SSF52317">
    <property type="entry name" value="Class I glutamine amidotransferase-like"/>
    <property type="match status" value="1"/>
</dbReference>
<gene>
    <name evidence="4" type="ORF">ENR15_17450</name>
</gene>
<evidence type="ECO:0000256" key="2">
    <source>
        <dbReference type="ARBA" id="ARBA00023239"/>
    </source>
</evidence>
<evidence type="ECO:0000256" key="3">
    <source>
        <dbReference type="ARBA" id="ARBA00038493"/>
    </source>
</evidence>
<dbReference type="GO" id="GO:0019243">
    <property type="term" value="P:methylglyoxal catabolic process to D-lactate via S-lactoyl-glutathione"/>
    <property type="evidence" value="ECO:0007669"/>
    <property type="project" value="TreeGrafter"/>
</dbReference>
<dbReference type="PANTHER" id="PTHR48094">
    <property type="entry name" value="PROTEIN/NUCLEIC ACID DEGLYCASE DJ-1-RELATED"/>
    <property type="match status" value="1"/>
</dbReference>
<keyword evidence="4" id="KW-0315">Glutamine amidotransferase</keyword>
<evidence type="ECO:0000256" key="1">
    <source>
        <dbReference type="ARBA" id="ARBA00023016"/>
    </source>
</evidence>
<accession>A0A7C3VIW1</accession>
<keyword evidence="2" id="KW-0456">Lyase</keyword>
<dbReference type="EMBL" id="DSPX01000179">
    <property type="protein sequence ID" value="HGG02373.1"/>
    <property type="molecule type" value="Genomic_DNA"/>
</dbReference>
<dbReference type="GO" id="GO:0005737">
    <property type="term" value="C:cytoplasm"/>
    <property type="evidence" value="ECO:0007669"/>
    <property type="project" value="TreeGrafter"/>
</dbReference>
<dbReference type="Gene3D" id="3.40.50.880">
    <property type="match status" value="1"/>
</dbReference>
<sequence>MASKNILMLISEWGYWGEELVGPVEACDKVGYNITFMTPTGKRPTPLSVSCAPGYIDPPLGRSVTSEEMGKKTVALDKSGRLDKPKNLAEWVPQRPYPSSPTYLRDMEAYYKRTDAIIDNELGEYDAFVIVGGSGALIDLANNSRVHQLILGFVKLNKPIACECYGVACLAFARDFREKKSLIWGKHVTGHPIDYDYVDGTGFEGPHALDGSNKGFGDGYINFGPPFYPLEYIMRDAVGPDGTFIGNVGHETSVLVDYPFITSRSTASSLKCGEILIKVLEEGMTRYGW</sequence>
<dbReference type="InterPro" id="IPR032633">
    <property type="entry name" value="ThiJ-like"/>
</dbReference>
<dbReference type="InterPro" id="IPR050325">
    <property type="entry name" value="Prot/Nucl_acid_deglycase"/>
</dbReference>
<dbReference type="AlphaFoldDB" id="A0A7C3VIW1"/>
<keyword evidence="4" id="KW-0808">Transferase</keyword>
<evidence type="ECO:0000313" key="4">
    <source>
        <dbReference type="EMBL" id="HGG02373.1"/>
    </source>
</evidence>